<dbReference type="AlphaFoldDB" id="A0A543KDL5"/>
<keyword evidence="4 6" id="KW-0472">Membrane</keyword>
<dbReference type="Pfam" id="PF07219">
    <property type="entry name" value="HemY_N"/>
    <property type="match status" value="1"/>
</dbReference>
<dbReference type="InterPro" id="IPR010817">
    <property type="entry name" value="HemY_N"/>
</dbReference>
<feature type="domain" description="HemY N-terminal" evidence="7">
    <location>
        <begin position="36"/>
        <end position="143"/>
    </location>
</feature>
<feature type="transmembrane region" description="Helical" evidence="6">
    <location>
        <begin position="45"/>
        <end position="66"/>
    </location>
</feature>
<evidence type="ECO:0000313" key="9">
    <source>
        <dbReference type="Proteomes" id="UP000320582"/>
    </source>
</evidence>
<name>A0A543KDL5_9RHOB</name>
<evidence type="ECO:0000256" key="5">
    <source>
        <dbReference type="SAM" id="MobiDB-lite"/>
    </source>
</evidence>
<evidence type="ECO:0000256" key="1">
    <source>
        <dbReference type="ARBA" id="ARBA00004370"/>
    </source>
</evidence>
<evidence type="ECO:0000256" key="3">
    <source>
        <dbReference type="ARBA" id="ARBA00022989"/>
    </source>
</evidence>
<feature type="compositionally biased region" description="Acidic residues" evidence="5">
    <location>
        <begin position="465"/>
        <end position="482"/>
    </location>
</feature>
<evidence type="ECO:0000313" key="8">
    <source>
        <dbReference type="EMBL" id="TQM93172.1"/>
    </source>
</evidence>
<evidence type="ECO:0000259" key="7">
    <source>
        <dbReference type="Pfam" id="PF07219"/>
    </source>
</evidence>
<gene>
    <name evidence="8" type="ORF">BD293_1801</name>
</gene>
<reference evidence="8 9" key="1">
    <citation type="submission" date="2019-06" db="EMBL/GenBank/DDBJ databases">
        <title>Genomic Encyclopedia of Archaeal and Bacterial Type Strains, Phase II (KMG-II): from individual species to whole genera.</title>
        <authorList>
            <person name="Goeker M."/>
        </authorList>
    </citation>
    <scope>NUCLEOTIDE SEQUENCE [LARGE SCALE GENOMIC DNA]</scope>
    <source>
        <strain evidence="8 9">DSM 18423</strain>
    </source>
</reference>
<comment type="caution">
    <text evidence="8">The sequence shown here is derived from an EMBL/GenBank/DDBJ whole genome shotgun (WGS) entry which is preliminary data.</text>
</comment>
<evidence type="ECO:0000256" key="6">
    <source>
        <dbReference type="SAM" id="Phobius"/>
    </source>
</evidence>
<dbReference type="RefSeq" id="WP_142080910.1">
    <property type="nucleotide sequence ID" value="NZ_VFPT01000001.1"/>
</dbReference>
<accession>A0A543KDL5</accession>
<keyword evidence="9" id="KW-1185">Reference proteome</keyword>
<evidence type="ECO:0000256" key="4">
    <source>
        <dbReference type="ARBA" id="ARBA00023136"/>
    </source>
</evidence>
<dbReference type="PIRSF" id="PIRSF031802">
    <property type="entry name" value="UCP031802"/>
    <property type="match status" value="1"/>
</dbReference>
<evidence type="ECO:0000256" key="2">
    <source>
        <dbReference type="ARBA" id="ARBA00022692"/>
    </source>
</evidence>
<protein>
    <submittedName>
        <fullName evidence="8">HemY protein</fullName>
    </submittedName>
</protein>
<sequence length="489" mass="53315">MFWTLIKILLFVMLVVAIAYGAGQLMDSNQTVGLRILDMEFVLGPIQALVALVVLLVALWLVLKLLGLSMAMLRFMNGDDTAVQRFFMRNREKRGLDALLLAMVAQAEGDGKTAIAKAEKAHKLLNRPVMTNLLVAQAAEIKGNSALAEERYKALLGDNRSRFVAVQGLIRSKLDQGDKDKARALAAKALEMQPAHEATQNTLLQLQTDAEDWSGARKTLMIKKSSGTLPRDVWRRRDAILALQDADKLAAQGELPRAREAAIEANRLSPDLIPAAVAAAQALTAQGKGSYAAKVIKRAWKVQPHPDLAAAFAAIEKDETPLQRKTRFEKLLRMHPDAAETKLLRAELLITTEDFPAARRALGDVYETDPTVRALTIMAAIERGEGADDAVVRGWLARALTAKRGPQWICSKCQHVHASWQAICDNCGAFDTLEWRDAPDSTGPSATQTELLPLIVGSLPKPVEPTEDEGGDVVEGDIEESTGSDKKTA</sequence>
<feature type="region of interest" description="Disordered" evidence="5">
    <location>
        <begin position="458"/>
        <end position="489"/>
    </location>
</feature>
<dbReference type="EMBL" id="VFPT01000001">
    <property type="protein sequence ID" value="TQM93172.1"/>
    <property type="molecule type" value="Genomic_DNA"/>
</dbReference>
<proteinExistence type="predicted"/>
<dbReference type="InterPro" id="IPR016982">
    <property type="entry name" value="Mms48"/>
</dbReference>
<comment type="subcellular location">
    <subcellularLocation>
        <location evidence="1">Membrane</location>
    </subcellularLocation>
</comment>
<dbReference type="SUPFAM" id="SSF48452">
    <property type="entry name" value="TPR-like"/>
    <property type="match status" value="2"/>
</dbReference>
<dbReference type="Proteomes" id="UP000320582">
    <property type="component" value="Unassembled WGS sequence"/>
</dbReference>
<dbReference type="Gene3D" id="1.25.40.10">
    <property type="entry name" value="Tetratricopeptide repeat domain"/>
    <property type="match status" value="2"/>
</dbReference>
<dbReference type="InterPro" id="IPR011990">
    <property type="entry name" value="TPR-like_helical_dom_sf"/>
</dbReference>
<organism evidence="8 9">
    <name type="scientific">Roseinatronobacter monicus</name>
    <dbReference type="NCBI Taxonomy" id="393481"/>
    <lineage>
        <taxon>Bacteria</taxon>
        <taxon>Pseudomonadati</taxon>
        <taxon>Pseudomonadota</taxon>
        <taxon>Alphaproteobacteria</taxon>
        <taxon>Rhodobacterales</taxon>
        <taxon>Paracoccaceae</taxon>
        <taxon>Roseinatronobacter</taxon>
    </lineage>
</organism>
<keyword evidence="2 6" id="KW-0812">Transmembrane</keyword>
<dbReference type="GO" id="GO:0016020">
    <property type="term" value="C:membrane"/>
    <property type="evidence" value="ECO:0007669"/>
    <property type="project" value="UniProtKB-SubCell"/>
</dbReference>
<dbReference type="OrthoDB" id="9798343at2"/>
<keyword evidence="3 6" id="KW-1133">Transmembrane helix</keyword>